<name>A0A5J5L2N0_9MICC</name>
<dbReference type="InterPro" id="IPR051912">
    <property type="entry name" value="Alkylbase_DNA_Glycosylase/TA"/>
</dbReference>
<dbReference type="GO" id="GO:0043916">
    <property type="term" value="F:DNA-7-methylguanine glycosylase activity"/>
    <property type="evidence" value="ECO:0007669"/>
    <property type="project" value="TreeGrafter"/>
</dbReference>
<dbReference type="EMBL" id="SZWF01000002">
    <property type="protein sequence ID" value="KAA9395251.1"/>
    <property type="molecule type" value="Genomic_DNA"/>
</dbReference>
<keyword evidence="4" id="KW-1185">Reference proteome</keyword>
<keyword evidence="2" id="KW-0234">DNA repair</keyword>
<dbReference type="GO" id="GO:0032993">
    <property type="term" value="C:protein-DNA complex"/>
    <property type="evidence" value="ECO:0007669"/>
    <property type="project" value="TreeGrafter"/>
</dbReference>
<dbReference type="InterPro" id="IPR011257">
    <property type="entry name" value="DNA_glycosylase"/>
</dbReference>
<dbReference type="RefSeq" id="WP_158032677.1">
    <property type="nucleotide sequence ID" value="NZ_ML708611.1"/>
</dbReference>
<dbReference type="GO" id="GO:0006285">
    <property type="term" value="P:base-excision repair, AP site formation"/>
    <property type="evidence" value="ECO:0007669"/>
    <property type="project" value="TreeGrafter"/>
</dbReference>
<dbReference type="GO" id="GO:0005737">
    <property type="term" value="C:cytoplasm"/>
    <property type="evidence" value="ECO:0007669"/>
    <property type="project" value="TreeGrafter"/>
</dbReference>
<keyword evidence="1" id="KW-0227">DNA damage</keyword>
<dbReference type="OrthoDB" id="5501430at2"/>
<dbReference type="Proteomes" id="UP000325957">
    <property type="component" value="Unassembled WGS sequence"/>
</dbReference>
<sequence>MPTAVPYADLRWTPRTPLDLPSTMGVLTRGRTHPTARITDDGAVWITTRVDAEPLTARFTRTGPGPVLHRDVVVQAWGARADEFLAEAPLWTGEDDDWSGFLASDSWELLPERMRRARRDHAGIRLISTGRLVDALVSAVLEQRVTAGEAVGAQRWLVRVHGDPAPGPAPAGMAVAPTPQAIRRVPSWSWHRAGVDPARAKTVQHVVTRAAGIERWNQANLDHRLRRALASIKGVGPWTIAETLQVSHGDPDSVSVYDYHLARHVTEFFDGRPSDDARMMQILEPWRGNRQRVVRLMYSTGWRPQAKGPKLTPEDHRDK</sequence>
<proteinExistence type="predicted"/>
<dbReference type="PANTHER" id="PTHR43003">
    <property type="entry name" value="DNA-3-METHYLADENINE GLYCOSYLASE"/>
    <property type="match status" value="1"/>
</dbReference>
<evidence type="ECO:0000313" key="4">
    <source>
        <dbReference type="Proteomes" id="UP000325957"/>
    </source>
</evidence>
<dbReference type="GO" id="GO:0032131">
    <property type="term" value="F:alkylated DNA binding"/>
    <property type="evidence" value="ECO:0007669"/>
    <property type="project" value="TreeGrafter"/>
</dbReference>
<dbReference type="AlphaFoldDB" id="A0A5J5L2N0"/>
<dbReference type="GO" id="GO:0008725">
    <property type="term" value="F:DNA-3-methyladenine glycosylase activity"/>
    <property type="evidence" value="ECO:0007669"/>
    <property type="project" value="TreeGrafter"/>
</dbReference>
<protein>
    <recommendedName>
        <fullName evidence="5">3-methyladenine DNA glycosylase</fullName>
    </recommendedName>
</protein>
<evidence type="ECO:0000313" key="3">
    <source>
        <dbReference type="EMBL" id="KAA9395251.1"/>
    </source>
</evidence>
<organism evidence="3 4">
    <name type="scientific">Kocuria coralli</name>
    <dbReference type="NCBI Taxonomy" id="1461025"/>
    <lineage>
        <taxon>Bacteria</taxon>
        <taxon>Bacillati</taxon>
        <taxon>Actinomycetota</taxon>
        <taxon>Actinomycetes</taxon>
        <taxon>Micrococcales</taxon>
        <taxon>Micrococcaceae</taxon>
        <taxon>Kocuria</taxon>
    </lineage>
</organism>
<evidence type="ECO:0000256" key="2">
    <source>
        <dbReference type="ARBA" id="ARBA00023204"/>
    </source>
</evidence>
<evidence type="ECO:0008006" key="5">
    <source>
        <dbReference type="Google" id="ProtNLM"/>
    </source>
</evidence>
<reference evidence="3 4" key="1">
    <citation type="submission" date="2019-05" db="EMBL/GenBank/DDBJ databases">
        <title>Kocuria coralli sp. nov., a novel actinobacterium isolated from coral reef seawater.</title>
        <authorList>
            <person name="Li J."/>
        </authorList>
    </citation>
    <scope>NUCLEOTIDE SEQUENCE [LARGE SCALE GENOMIC DNA]</scope>
    <source>
        <strain evidence="3 4">SCSIO 13007</strain>
    </source>
</reference>
<dbReference type="PANTHER" id="PTHR43003:SF6">
    <property type="entry name" value="DNA GLYCOSYLASE"/>
    <property type="match status" value="1"/>
</dbReference>
<accession>A0A5J5L2N0</accession>
<dbReference type="Gene3D" id="1.10.340.30">
    <property type="entry name" value="Hypothetical protein, domain 2"/>
    <property type="match status" value="1"/>
</dbReference>
<comment type="caution">
    <text evidence="3">The sequence shown here is derived from an EMBL/GenBank/DDBJ whole genome shotgun (WGS) entry which is preliminary data.</text>
</comment>
<dbReference type="GO" id="GO:0006307">
    <property type="term" value="P:DNA alkylation repair"/>
    <property type="evidence" value="ECO:0007669"/>
    <property type="project" value="TreeGrafter"/>
</dbReference>
<evidence type="ECO:0000256" key="1">
    <source>
        <dbReference type="ARBA" id="ARBA00022763"/>
    </source>
</evidence>
<gene>
    <name evidence="3" type="ORF">FCK90_02245</name>
</gene>
<dbReference type="SUPFAM" id="SSF48150">
    <property type="entry name" value="DNA-glycosylase"/>
    <property type="match status" value="1"/>
</dbReference>